<protein>
    <submittedName>
        <fullName evidence="2">Uncharacterized protein</fullName>
    </submittedName>
</protein>
<gene>
    <name evidence="2" type="ORF">FGIG_09484</name>
</gene>
<sequence length="288" mass="32455">MGTRSRRADSCLNKDLGNIAFDVSEKDSDFNDAPVSHTFAEQNREQKLVSKAIKTAISDSRRKAKLLRKEKHVEKLAVKSKKSVEYTEKTQASAQVPESRKNKTEERSPETDSNEEFTLSTTFNPLVFANRPHEPRAETIFDTKSDNSCVSTSKATDKESDEGYNGSDEQDLFKSGSVQLSPEQDFPVVNDSVHRATSAGVAGVKNADQRPRTRAGKRNRKRGRLGAFHVELTSRDQIACNATEESQRFLRDNLFQPIRLTNCGKFDRVSPETLACLARKRRVQKMKR</sequence>
<accession>A0A504YBX4</accession>
<feature type="region of interest" description="Disordered" evidence="1">
    <location>
        <begin position="77"/>
        <end position="117"/>
    </location>
</feature>
<evidence type="ECO:0000313" key="2">
    <source>
        <dbReference type="EMBL" id="TPP56248.1"/>
    </source>
</evidence>
<feature type="compositionally biased region" description="Basic and acidic residues" evidence="1">
    <location>
        <begin position="77"/>
        <end position="88"/>
    </location>
</feature>
<keyword evidence="3" id="KW-1185">Reference proteome</keyword>
<dbReference type="AlphaFoldDB" id="A0A504YBX4"/>
<reference evidence="2 3" key="1">
    <citation type="submission" date="2019-04" db="EMBL/GenBank/DDBJ databases">
        <title>Annotation for the trematode Fasciola gigantica.</title>
        <authorList>
            <person name="Choi Y.-J."/>
        </authorList>
    </citation>
    <scope>NUCLEOTIDE SEQUENCE [LARGE SCALE GENOMIC DNA]</scope>
    <source>
        <strain evidence="2">Uganda_cow_1</strain>
    </source>
</reference>
<feature type="region of interest" description="Disordered" evidence="1">
    <location>
        <begin position="142"/>
        <end position="168"/>
    </location>
</feature>
<organism evidence="2 3">
    <name type="scientific">Fasciola gigantica</name>
    <name type="common">Giant liver fluke</name>
    <dbReference type="NCBI Taxonomy" id="46835"/>
    <lineage>
        <taxon>Eukaryota</taxon>
        <taxon>Metazoa</taxon>
        <taxon>Spiralia</taxon>
        <taxon>Lophotrochozoa</taxon>
        <taxon>Platyhelminthes</taxon>
        <taxon>Trematoda</taxon>
        <taxon>Digenea</taxon>
        <taxon>Plagiorchiida</taxon>
        <taxon>Echinostomata</taxon>
        <taxon>Echinostomatoidea</taxon>
        <taxon>Fasciolidae</taxon>
        <taxon>Fasciola</taxon>
    </lineage>
</organism>
<feature type="compositionally biased region" description="Basic and acidic residues" evidence="1">
    <location>
        <begin position="98"/>
        <end position="110"/>
    </location>
</feature>
<dbReference type="EMBL" id="SUNJ01014773">
    <property type="protein sequence ID" value="TPP56248.1"/>
    <property type="molecule type" value="Genomic_DNA"/>
</dbReference>
<dbReference type="Proteomes" id="UP000316759">
    <property type="component" value="Unassembled WGS sequence"/>
</dbReference>
<name>A0A504YBX4_FASGI</name>
<proteinExistence type="predicted"/>
<evidence type="ECO:0000256" key="1">
    <source>
        <dbReference type="SAM" id="MobiDB-lite"/>
    </source>
</evidence>
<dbReference type="OrthoDB" id="6238776at2759"/>
<comment type="caution">
    <text evidence="2">The sequence shown here is derived from an EMBL/GenBank/DDBJ whole genome shotgun (WGS) entry which is preliminary data.</text>
</comment>
<evidence type="ECO:0000313" key="3">
    <source>
        <dbReference type="Proteomes" id="UP000316759"/>
    </source>
</evidence>